<accession>A0A482KEV2</accession>
<dbReference type="GO" id="GO:0015918">
    <property type="term" value="P:sterol transport"/>
    <property type="evidence" value="ECO:0007669"/>
    <property type="project" value="InterPro"/>
</dbReference>
<proteinExistence type="evidence at transcript level"/>
<dbReference type="PANTHER" id="PTHR11306">
    <property type="entry name" value="NIEMANN PICK TYPE C2 PROTEIN NPC2-RELATED"/>
    <property type="match status" value="1"/>
</dbReference>
<comment type="subcellular location">
    <subcellularLocation>
        <location evidence="1">Secreted</location>
    </subcellularLocation>
</comment>
<dbReference type="Pfam" id="PF02221">
    <property type="entry name" value="E1_DerP2_DerF2"/>
    <property type="match status" value="1"/>
</dbReference>
<sequence length="155" mass="17228">MWRFELLIPILTSVILGVEVSNTPFRDCGSVNASVEHVHVNPCHTSPCSLYKGNNASIIIEFRVHTPNIMPGNAIVMGVVSGMEIPFPLKEPNICKSIDQGCPLNSTEKIYAFKFETNISEDYPSLNFHVTWKLLNNLNATFLCVQVPLALTQKP</sequence>
<feature type="signal peptide" evidence="4">
    <location>
        <begin position="1"/>
        <end position="17"/>
    </location>
</feature>
<name>A0A482KEV2_HEMSA</name>
<comment type="similarity">
    <text evidence="2">Belongs to the NPC2 family.</text>
</comment>
<keyword evidence="3" id="KW-0964">Secreted</keyword>
<dbReference type="InterPro" id="IPR039670">
    <property type="entry name" value="NPC2-like"/>
</dbReference>
<dbReference type="InterPro" id="IPR014756">
    <property type="entry name" value="Ig_E-set"/>
</dbReference>
<dbReference type="AlphaFoldDB" id="A0A482KEV2"/>
<evidence type="ECO:0000313" key="6">
    <source>
        <dbReference type="EMBL" id="QBQ04003.1"/>
    </source>
</evidence>
<keyword evidence="4" id="KW-0732">Signal</keyword>
<dbReference type="PANTHER" id="PTHR11306:SF68">
    <property type="entry name" value="NPC INTRACELLULAR CHOLESTEROL TRANSPORTER 2"/>
    <property type="match status" value="1"/>
</dbReference>
<feature type="domain" description="MD-2-related lipid-recognition" evidence="5">
    <location>
        <begin position="25"/>
        <end position="149"/>
    </location>
</feature>
<dbReference type="SMART" id="SM00737">
    <property type="entry name" value="ML"/>
    <property type="match status" value="1"/>
</dbReference>
<evidence type="ECO:0000256" key="1">
    <source>
        <dbReference type="ARBA" id="ARBA00004613"/>
    </source>
</evidence>
<dbReference type="Gene3D" id="2.60.40.770">
    <property type="match status" value="1"/>
</dbReference>
<dbReference type="GO" id="GO:0005576">
    <property type="term" value="C:extracellular region"/>
    <property type="evidence" value="ECO:0007669"/>
    <property type="project" value="UniProtKB-SubCell"/>
</dbReference>
<evidence type="ECO:0000256" key="2">
    <source>
        <dbReference type="ARBA" id="ARBA00006370"/>
    </source>
</evidence>
<feature type="chain" id="PRO_5019738345" evidence="4">
    <location>
        <begin position="18"/>
        <end position="155"/>
    </location>
</feature>
<dbReference type="SUPFAM" id="SSF81296">
    <property type="entry name" value="E set domains"/>
    <property type="match status" value="1"/>
</dbReference>
<evidence type="ECO:0000259" key="5">
    <source>
        <dbReference type="SMART" id="SM00737"/>
    </source>
</evidence>
<dbReference type="FunFam" id="2.60.40.770:FF:000001">
    <property type="entry name" value="NPC intracellular cholesterol transporter 2"/>
    <property type="match status" value="1"/>
</dbReference>
<dbReference type="InterPro" id="IPR003172">
    <property type="entry name" value="ML_dom"/>
</dbReference>
<evidence type="ECO:0000256" key="3">
    <source>
        <dbReference type="ARBA" id="ARBA00022525"/>
    </source>
</evidence>
<evidence type="ECO:0000256" key="4">
    <source>
        <dbReference type="SAM" id="SignalP"/>
    </source>
</evidence>
<dbReference type="EMBL" id="MH580768">
    <property type="protein sequence ID" value="QBQ04003.1"/>
    <property type="molecule type" value="mRNA"/>
</dbReference>
<organism evidence="6">
    <name type="scientific">Hemigrapsus sanguineus</name>
    <name type="common">Asian shore crab</name>
    <dbReference type="NCBI Taxonomy" id="40176"/>
    <lineage>
        <taxon>Eukaryota</taxon>
        <taxon>Metazoa</taxon>
        <taxon>Ecdysozoa</taxon>
        <taxon>Arthropoda</taxon>
        <taxon>Crustacea</taxon>
        <taxon>Multicrustacea</taxon>
        <taxon>Malacostraca</taxon>
        <taxon>Eumalacostraca</taxon>
        <taxon>Eucarida</taxon>
        <taxon>Decapoda</taxon>
        <taxon>Pleocyemata</taxon>
        <taxon>Brachyura</taxon>
        <taxon>Eubrachyura</taxon>
        <taxon>Grapsoidea</taxon>
        <taxon>Varunidae</taxon>
        <taxon>Hemigrapsus</taxon>
    </lineage>
</organism>
<reference evidence="6" key="1">
    <citation type="submission" date="2018-07" db="EMBL/GenBank/DDBJ databases">
        <title>Structural and molecular specialization of the internal root-like structure, interna, in the parasitic barnacle (Rhizocephala), Sacculina yatsui.</title>
        <authorList>
            <person name="Wong Y.H."/>
            <person name="Oguro-Okano M."/>
            <person name="Okano K."/>
        </authorList>
    </citation>
    <scope>NUCLEOTIDE SEQUENCE</scope>
</reference>
<protein>
    <submittedName>
        <fullName evidence="6">MD2 domain protein hepatopancreas type</fullName>
    </submittedName>
</protein>
<dbReference type="GO" id="GO:0032934">
    <property type="term" value="F:sterol binding"/>
    <property type="evidence" value="ECO:0007669"/>
    <property type="project" value="InterPro"/>
</dbReference>